<dbReference type="AlphaFoldDB" id="A0AAW1Q9H4"/>
<dbReference type="EMBL" id="JALJOS010000052">
    <property type="protein sequence ID" value="KAK9818970.1"/>
    <property type="molecule type" value="Genomic_DNA"/>
</dbReference>
<evidence type="ECO:0000313" key="2">
    <source>
        <dbReference type="Proteomes" id="UP001438707"/>
    </source>
</evidence>
<gene>
    <name evidence="1" type="ORF">WJX74_009512</name>
</gene>
<reference evidence="1 2" key="1">
    <citation type="journal article" date="2024" name="Nat. Commun.">
        <title>Phylogenomics reveals the evolutionary origins of lichenization in chlorophyte algae.</title>
        <authorList>
            <person name="Puginier C."/>
            <person name="Libourel C."/>
            <person name="Otte J."/>
            <person name="Skaloud P."/>
            <person name="Haon M."/>
            <person name="Grisel S."/>
            <person name="Petersen M."/>
            <person name="Berrin J.G."/>
            <person name="Delaux P.M."/>
            <person name="Dal Grande F."/>
            <person name="Keller J."/>
        </authorList>
    </citation>
    <scope>NUCLEOTIDE SEQUENCE [LARGE SCALE GENOMIC DNA]</scope>
    <source>
        <strain evidence="1 2">SAG 2145</strain>
    </source>
</reference>
<sequence>MKTFESAAIGVELEIGQQEAAANMADANGRAEEAHQLREEKMQLGIKAEQLRKVELIALRASGKQYHLKIQPRGQYQIAAAQAKLTSAWQAPSPRA</sequence>
<evidence type="ECO:0000313" key="1">
    <source>
        <dbReference type="EMBL" id="KAK9818970.1"/>
    </source>
</evidence>
<protein>
    <submittedName>
        <fullName evidence="1">Uncharacterized protein</fullName>
    </submittedName>
</protein>
<organism evidence="1 2">
    <name type="scientific">Apatococcus lobatus</name>
    <dbReference type="NCBI Taxonomy" id="904363"/>
    <lineage>
        <taxon>Eukaryota</taxon>
        <taxon>Viridiplantae</taxon>
        <taxon>Chlorophyta</taxon>
        <taxon>core chlorophytes</taxon>
        <taxon>Trebouxiophyceae</taxon>
        <taxon>Chlorellales</taxon>
        <taxon>Chlorellaceae</taxon>
        <taxon>Apatococcus</taxon>
    </lineage>
</organism>
<keyword evidence="2" id="KW-1185">Reference proteome</keyword>
<name>A0AAW1Q9H4_9CHLO</name>
<dbReference type="Proteomes" id="UP001438707">
    <property type="component" value="Unassembled WGS sequence"/>
</dbReference>
<proteinExistence type="predicted"/>
<comment type="caution">
    <text evidence="1">The sequence shown here is derived from an EMBL/GenBank/DDBJ whole genome shotgun (WGS) entry which is preliminary data.</text>
</comment>
<accession>A0AAW1Q9H4</accession>